<dbReference type="Gene3D" id="2.160.20.10">
    <property type="entry name" value="Single-stranded right-handed beta-helix, Pectin lyase-like"/>
    <property type="match status" value="2"/>
</dbReference>
<organism evidence="2 3">
    <name type="scientific">Mycena maculata</name>
    <dbReference type="NCBI Taxonomy" id="230809"/>
    <lineage>
        <taxon>Eukaryota</taxon>
        <taxon>Fungi</taxon>
        <taxon>Dikarya</taxon>
        <taxon>Basidiomycota</taxon>
        <taxon>Agaricomycotina</taxon>
        <taxon>Agaricomycetes</taxon>
        <taxon>Agaricomycetidae</taxon>
        <taxon>Agaricales</taxon>
        <taxon>Marasmiineae</taxon>
        <taxon>Mycenaceae</taxon>
        <taxon>Mycena</taxon>
    </lineage>
</organism>
<comment type="caution">
    <text evidence="2">The sequence shown here is derived from an EMBL/GenBank/DDBJ whole genome shotgun (WGS) entry which is preliminary data.</text>
</comment>
<name>A0AAD7HNP7_9AGAR</name>
<dbReference type="InterPro" id="IPR011050">
    <property type="entry name" value="Pectin_lyase_fold/virulence"/>
</dbReference>
<protein>
    <recommendedName>
        <fullName evidence="1">Rhamnogalacturonase A/B/Epimerase-like pectate lyase domain-containing protein</fullName>
    </recommendedName>
</protein>
<dbReference type="Pfam" id="PF12708">
    <property type="entry name" value="Pect-lyase_RHGA_epim"/>
    <property type="match status" value="1"/>
</dbReference>
<gene>
    <name evidence="2" type="ORF">DFH07DRAFT_783386</name>
</gene>
<accession>A0AAD7HNP7</accession>
<proteinExistence type="predicted"/>
<keyword evidence="3" id="KW-1185">Reference proteome</keyword>
<dbReference type="InterPro" id="IPR024535">
    <property type="entry name" value="RHGA/B-epi-like_pectate_lyase"/>
</dbReference>
<dbReference type="InterPro" id="IPR012334">
    <property type="entry name" value="Pectin_lyas_fold"/>
</dbReference>
<evidence type="ECO:0000313" key="3">
    <source>
        <dbReference type="Proteomes" id="UP001215280"/>
    </source>
</evidence>
<dbReference type="EMBL" id="JARJLG010000241">
    <property type="protein sequence ID" value="KAJ7724090.1"/>
    <property type="molecule type" value="Genomic_DNA"/>
</dbReference>
<evidence type="ECO:0000259" key="1">
    <source>
        <dbReference type="Pfam" id="PF12708"/>
    </source>
</evidence>
<feature type="domain" description="Rhamnogalacturonase A/B/Epimerase-like pectate lyase" evidence="1">
    <location>
        <begin position="338"/>
        <end position="399"/>
    </location>
</feature>
<dbReference type="SUPFAM" id="SSF51126">
    <property type="entry name" value="Pectin lyase-like"/>
    <property type="match status" value="1"/>
</dbReference>
<reference evidence="2" key="1">
    <citation type="submission" date="2023-03" db="EMBL/GenBank/DDBJ databases">
        <title>Massive genome expansion in bonnet fungi (Mycena s.s.) driven by repeated elements and novel gene families across ecological guilds.</title>
        <authorList>
            <consortium name="Lawrence Berkeley National Laboratory"/>
            <person name="Harder C.B."/>
            <person name="Miyauchi S."/>
            <person name="Viragh M."/>
            <person name="Kuo A."/>
            <person name="Thoen E."/>
            <person name="Andreopoulos B."/>
            <person name="Lu D."/>
            <person name="Skrede I."/>
            <person name="Drula E."/>
            <person name="Henrissat B."/>
            <person name="Morin E."/>
            <person name="Kohler A."/>
            <person name="Barry K."/>
            <person name="LaButti K."/>
            <person name="Morin E."/>
            <person name="Salamov A."/>
            <person name="Lipzen A."/>
            <person name="Mereny Z."/>
            <person name="Hegedus B."/>
            <person name="Baldrian P."/>
            <person name="Stursova M."/>
            <person name="Weitz H."/>
            <person name="Taylor A."/>
            <person name="Grigoriev I.V."/>
            <person name="Nagy L.G."/>
            <person name="Martin F."/>
            <person name="Kauserud H."/>
        </authorList>
    </citation>
    <scope>NUCLEOTIDE SEQUENCE</scope>
    <source>
        <strain evidence="2">CBHHK188m</strain>
    </source>
</reference>
<dbReference type="AlphaFoldDB" id="A0AAD7HNP7"/>
<dbReference type="Proteomes" id="UP001215280">
    <property type="component" value="Unassembled WGS sequence"/>
</dbReference>
<evidence type="ECO:0000313" key="2">
    <source>
        <dbReference type="EMBL" id="KAJ7724090.1"/>
    </source>
</evidence>
<sequence>MLKSVPQIFGSELRFGRIWFRWSPEFGGRHFGSGQSSPKRDTFSFQGFARLRQNGLGPRGRGPRLGNSCIFFGDVLHDCPGGWNMQNIQHQGVSAFNSDPSSYTVFRNVMDYGAKVRQLLVTRMSPINPFNTKGDGVTDDTDAIKYGCSAAGIHPSNTTPVLPSQPVPGAVTTQDSSPIVILQHSLTNIPQKHLPRVGRLRGPVLHPAHWRCYQPTDFAGIAVIDVDPYIPGGSGAQYYVNQNNFFRSVRNSIIGVTQGINKFKVDSQVDSEVDSEVFRLQSRNIDSVESILGSILGSILDQNRLPNRAQNRSGIEYSDFPYWAESLLHRLRNGYTLAGTVSQSTSLINIVVEMSTAADTPHQGIYMENGSGGFMGDLIFNGGLYGMYVGNQQCNHQQLSGRIWVDLRWRRYHSGLDFFLATVLYTVGAEAIIDATVTNTPIFVRTPTASSGEAIGACSLVLNNIKLKNVPTAVGVPGGAVVLAGGTTTITSRGQGNVYSGTSAMGTFTQGTITSPSKPAVLLNSAGSIYGRGHPQYATYAVSSVFDPTESSTRVPISMVLQRPSRPGTSNFI</sequence>